<feature type="region of interest" description="Disordered" evidence="1">
    <location>
        <begin position="307"/>
        <end position="335"/>
    </location>
</feature>
<evidence type="ECO:0000256" key="1">
    <source>
        <dbReference type="SAM" id="MobiDB-lite"/>
    </source>
</evidence>
<dbReference type="OrthoDB" id="2413468at2759"/>
<name>A0A9N8V4Y8_9GLOM</name>
<feature type="region of interest" description="Disordered" evidence="1">
    <location>
        <begin position="123"/>
        <end position="167"/>
    </location>
</feature>
<accession>A0A9N8V4Y8</accession>
<reference evidence="2" key="1">
    <citation type="submission" date="2021-06" db="EMBL/GenBank/DDBJ databases">
        <authorList>
            <person name="Kallberg Y."/>
            <person name="Tangrot J."/>
            <person name="Rosling A."/>
        </authorList>
    </citation>
    <scope>NUCLEOTIDE SEQUENCE</scope>
    <source>
        <strain evidence="2">AZ414A</strain>
    </source>
</reference>
<proteinExistence type="predicted"/>
<comment type="caution">
    <text evidence="2">The sequence shown here is derived from an EMBL/GenBank/DDBJ whole genome shotgun (WGS) entry which is preliminary data.</text>
</comment>
<sequence>MENDPAILEELKKLEKDLVNAQNNLTQDVQQSVFSTKIDISTYEEQVINPKTESNIEKIFEIEQNNQISLHALYSSKISSPLKLKMDSNLLEYIESNELQTYCEGQPKNLFEPINHLKEILKSQSSESNDSPPPSSKSDIQESQEFKNYPHSCDNSSDDTSASCTDTTHTDVECQTSDTSSLQLPQLPQLDTFNLSLKKRRVPPISLISADIRQVRSRVQRTNAYAAKLELLKQEDTGLHLWIKLNKEKEPTFIKNYEKENEKKLSSPLANVAAVKRYSNPLSISIKNNSQPVLSISKDSLDNSNEILNPPLSVSTNSTKSSTSSSRKSLDGNIQKKNSLRGRPIRFSFQSVTSRFNFGSSSSPTSSTFPTTIEEKNVVNQSNSIIVDEVALNKLCDVLPHADREVLTKYLREAGGKDELIAVGLYMRDFKNDDF</sequence>
<evidence type="ECO:0000313" key="2">
    <source>
        <dbReference type="EMBL" id="CAG8442488.1"/>
    </source>
</evidence>
<protein>
    <submittedName>
        <fullName evidence="2">2218_t:CDS:1</fullName>
    </submittedName>
</protein>
<keyword evidence="3" id="KW-1185">Reference proteome</keyword>
<dbReference type="EMBL" id="CAJVPK010000069">
    <property type="protein sequence ID" value="CAG8442488.1"/>
    <property type="molecule type" value="Genomic_DNA"/>
</dbReference>
<feature type="compositionally biased region" description="Low complexity" evidence="1">
    <location>
        <begin position="313"/>
        <end position="327"/>
    </location>
</feature>
<gene>
    <name evidence="2" type="ORF">DEBURN_LOCUS1553</name>
</gene>
<evidence type="ECO:0000313" key="3">
    <source>
        <dbReference type="Proteomes" id="UP000789706"/>
    </source>
</evidence>
<organism evidence="2 3">
    <name type="scientific">Diversispora eburnea</name>
    <dbReference type="NCBI Taxonomy" id="1213867"/>
    <lineage>
        <taxon>Eukaryota</taxon>
        <taxon>Fungi</taxon>
        <taxon>Fungi incertae sedis</taxon>
        <taxon>Mucoromycota</taxon>
        <taxon>Glomeromycotina</taxon>
        <taxon>Glomeromycetes</taxon>
        <taxon>Diversisporales</taxon>
        <taxon>Diversisporaceae</taxon>
        <taxon>Diversispora</taxon>
    </lineage>
</organism>
<dbReference type="Proteomes" id="UP000789706">
    <property type="component" value="Unassembled WGS sequence"/>
</dbReference>
<dbReference type="AlphaFoldDB" id="A0A9N8V4Y8"/>
<feature type="compositionally biased region" description="Low complexity" evidence="1">
    <location>
        <begin position="152"/>
        <end position="167"/>
    </location>
</feature>